<dbReference type="AlphaFoldDB" id="A0A437JSS4"/>
<protein>
    <submittedName>
        <fullName evidence="2">PEP-CTERM sorting domain-containing protein</fullName>
    </submittedName>
</protein>
<feature type="signal peptide" evidence="1">
    <location>
        <begin position="1"/>
        <end position="35"/>
    </location>
</feature>
<reference evidence="2 3" key="1">
    <citation type="submission" date="2019-01" db="EMBL/GenBank/DDBJ databases">
        <authorList>
            <person name="Chen W.-M."/>
        </authorList>
    </citation>
    <scope>NUCLEOTIDE SEQUENCE [LARGE SCALE GENOMIC DNA]</scope>
    <source>
        <strain evidence="2 3">ICH-3</strain>
    </source>
</reference>
<name>A0A437JSS4_9BURK</name>
<evidence type="ECO:0000313" key="2">
    <source>
        <dbReference type="EMBL" id="RVT50114.1"/>
    </source>
</evidence>
<proteinExistence type="predicted"/>
<organism evidence="2 3">
    <name type="scientific">Rubrivivax albus</name>
    <dbReference type="NCBI Taxonomy" id="2499835"/>
    <lineage>
        <taxon>Bacteria</taxon>
        <taxon>Pseudomonadati</taxon>
        <taxon>Pseudomonadota</taxon>
        <taxon>Betaproteobacteria</taxon>
        <taxon>Burkholderiales</taxon>
        <taxon>Sphaerotilaceae</taxon>
        <taxon>Rubrivivax</taxon>
    </lineage>
</organism>
<keyword evidence="3" id="KW-1185">Reference proteome</keyword>
<evidence type="ECO:0000256" key="1">
    <source>
        <dbReference type="SAM" id="SignalP"/>
    </source>
</evidence>
<dbReference type="InterPro" id="IPR013424">
    <property type="entry name" value="Ice-binding_C"/>
</dbReference>
<sequence>MARTCAAPARRTAMRLLGAALFACGLLAGNGVAHAAGFSARTGTLSGFGDVDNTLWPDEAVAHSEGFNGSGHGYIADALAAPDRLQVRSYSLFGGTVAIGETSLLAGDIVIASTGGAASTVELGFSPWLRGLVDYRGSGNANGTLLAGWTLTQGAQSAGVHVNQPVQKDRTADGQPLPTPADVFNLPMAGSLTVEVGVPFRLAAYLELRGVGDSAFGFYGGGGFDGDFLTGEHGLRFDPNAFFALPVGYTAHSAALGLEDNRLLGYAAPIPEPGRWALMALGLGVLLNARRRQRAHQAASASA</sequence>
<dbReference type="Proteomes" id="UP000288178">
    <property type="component" value="Unassembled WGS sequence"/>
</dbReference>
<gene>
    <name evidence="2" type="ORF">ENE75_17550</name>
</gene>
<dbReference type="NCBIfam" id="TIGR02595">
    <property type="entry name" value="PEP_CTERM"/>
    <property type="match status" value="1"/>
</dbReference>
<keyword evidence="1" id="KW-0732">Signal</keyword>
<accession>A0A437JSS4</accession>
<evidence type="ECO:0000313" key="3">
    <source>
        <dbReference type="Proteomes" id="UP000288178"/>
    </source>
</evidence>
<comment type="caution">
    <text evidence="2">The sequence shown here is derived from an EMBL/GenBank/DDBJ whole genome shotgun (WGS) entry which is preliminary data.</text>
</comment>
<dbReference type="EMBL" id="SACT01000006">
    <property type="protein sequence ID" value="RVT50114.1"/>
    <property type="molecule type" value="Genomic_DNA"/>
</dbReference>
<feature type="chain" id="PRO_5019291267" evidence="1">
    <location>
        <begin position="36"/>
        <end position="303"/>
    </location>
</feature>